<name>A0ABS8WVY7_DATST</name>
<evidence type="ECO:0000313" key="2">
    <source>
        <dbReference type="EMBL" id="MCE3217127.1"/>
    </source>
</evidence>
<reference evidence="2 3" key="1">
    <citation type="journal article" date="2021" name="BMC Genomics">
        <title>Datura genome reveals duplications of psychoactive alkaloid biosynthetic genes and high mutation rate following tissue culture.</title>
        <authorList>
            <person name="Rajewski A."/>
            <person name="Carter-House D."/>
            <person name="Stajich J."/>
            <person name="Litt A."/>
        </authorList>
    </citation>
    <scope>NUCLEOTIDE SEQUENCE [LARGE SCALE GENOMIC DNA]</scope>
    <source>
        <strain evidence="2">AR-01</strain>
    </source>
</reference>
<dbReference type="EMBL" id="JACEIK010015817">
    <property type="protein sequence ID" value="MCE3217127.1"/>
    <property type="molecule type" value="Genomic_DNA"/>
</dbReference>
<evidence type="ECO:0000256" key="1">
    <source>
        <dbReference type="SAM" id="SignalP"/>
    </source>
</evidence>
<accession>A0ABS8WVY7</accession>
<protein>
    <submittedName>
        <fullName evidence="2">Uncharacterized protein</fullName>
    </submittedName>
</protein>
<evidence type="ECO:0000313" key="3">
    <source>
        <dbReference type="Proteomes" id="UP000823775"/>
    </source>
</evidence>
<organism evidence="2 3">
    <name type="scientific">Datura stramonium</name>
    <name type="common">Jimsonweed</name>
    <name type="synonym">Common thornapple</name>
    <dbReference type="NCBI Taxonomy" id="4076"/>
    <lineage>
        <taxon>Eukaryota</taxon>
        <taxon>Viridiplantae</taxon>
        <taxon>Streptophyta</taxon>
        <taxon>Embryophyta</taxon>
        <taxon>Tracheophyta</taxon>
        <taxon>Spermatophyta</taxon>
        <taxon>Magnoliopsida</taxon>
        <taxon>eudicotyledons</taxon>
        <taxon>Gunneridae</taxon>
        <taxon>Pentapetalae</taxon>
        <taxon>asterids</taxon>
        <taxon>lamiids</taxon>
        <taxon>Solanales</taxon>
        <taxon>Solanaceae</taxon>
        <taxon>Solanoideae</taxon>
        <taxon>Datureae</taxon>
        <taxon>Datura</taxon>
    </lineage>
</organism>
<keyword evidence="1" id="KW-0732">Signal</keyword>
<feature type="signal peptide" evidence="1">
    <location>
        <begin position="1"/>
        <end position="48"/>
    </location>
</feature>
<comment type="caution">
    <text evidence="2">The sequence shown here is derived from an EMBL/GenBank/DDBJ whole genome shotgun (WGS) entry which is preliminary data.</text>
</comment>
<keyword evidence="3" id="KW-1185">Reference proteome</keyword>
<dbReference type="Proteomes" id="UP000823775">
    <property type="component" value="Unassembled WGS sequence"/>
</dbReference>
<proteinExistence type="predicted"/>
<gene>
    <name evidence="2" type="ORF">HAX54_010496</name>
</gene>
<sequence>MGLMKFHSPASTHWSEVIGATGERKRFAVVWWSLNWLLVVALKLSVEGENEEEAKKRRGCGDSTLVWLEESAAVINRFIGQTWWMQWSPVRRESDEAATMRENEFFFKFCGVGRSKRE</sequence>
<feature type="chain" id="PRO_5045562564" evidence="1">
    <location>
        <begin position="49"/>
        <end position="118"/>
    </location>
</feature>